<accession>A0A655A7J4</accession>
<evidence type="ECO:0000313" key="4">
    <source>
        <dbReference type="EMBL" id="COY40233.1"/>
    </source>
</evidence>
<dbReference type="EMBL" id="CQQC01002592">
    <property type="protein sequence ID" value="CNW99653.1"/>
    <property type="molecule type" value="Genomic_DNA"/>
</dbReference>
<organism evidence="2 8">
    <name type="scientific">Mycobacterium tuberculosis</name>
    <dbReference type="NCBI Taxonomy" id="1773"/>
    <lineage>
        <taxon>Bacteria</taxon>
        <taxon>Bacillati</taxon>
        <taxon>Actinomycetota</taxon>
        <taxon>Actinomycetes</taxon>
        <taxon>Mycobacteriales</taxon>
        <taxon>Mycobacteriaceae</taxon>
        <taxon>Mycobacterium</taxon>
        <taxon>Mycobacterium tuberculosis complex</taxon>
    </lineage>
</organism>
<dbReference type="EMBL" id="CSBK01001185">
    <property type="protein sequence ID" value="COY40233.1"/>
    <property type="molecule type" value="Genomic_DNA"/>
</dbReference>
<dbReference type="EMBL" id="CGCX01002174">
    <property type="protein sequence ID" value="CFS08006.1"/>
    <property type="molecule type" value="Genomic_DNA"/>
</dbReference>
<reference evidence="5 6" key="2">
    <citation type="submission" date="2015-03" db="EMBL/GenBank/DDBJ databases">
        <authorList>
            <consortium name="Pathogen Informatics"/>
        </authorList>
    </citation>
    <scope>NUCLEOTIDE SEQUENCE [LARGE SCALE GENOMIC DNA]</scope>
    <source>
        <strain evidence="2 8">Bir 185</strain>
        <strain evidence="1 7">C09601061</strain>
        <strain evidence="3 6">D00501624</strain>
        <strain evidence="5">N09902308</strain>
    </source>
</reference>
<evidence type="ECO:0000313" key="2">
    <source>
        <dbReference type="EMBL" id="CKS47028.1"/>
    </source>
</evidence>
<evidence type="ECO:0000313" key="7">
    <source>
        <dbReference type="Proteomes" id="UP000046680"/>
    </source>
</evidence>
<dbReference type="Proteomes" id="UP000050164">
    <property type="component" value="Unassembled WGS sequence"/>
</dbReference>
<evidence type="ECO:0000313" key="6">
    <source>
        <dbReference type="Proteomes" id="UP000039217"/>
    </source>
</evidence>
<dbReference type="Proteomes" id="UP000039217">
    <property type="component" value="Unassembled WGS sequence"/>
</dbReference>
<gene>
    <name evidence="1" type="ORF">ERS007657_03914</name>
    <name evidence="3" type="ORF">ERS007661_04403</name>
    <name evidence="4" type="ORF">ERS007739_02552</name>
    <name evidence="2" type="ORF">ERS027659_03148</name>
</gene>
<dbReference type="Proteomes" id="UP000046680">
    <property type="component" value="Unassembled WGS sequence"/>
</dbReference>
<dbReference type="EMBL" id="CNFT01000862">
    <property type="protein sequence ID" value="CKS47028.1"/>
    <property type="molecule type" value="Genomic_DNA"/>
</dbReference>
<evidence type="ECO:0000313" key="5">
    <source>
        <dbReference type="Proteomes" id="UP000039021"/>
    </source>
</evidence>
<protein>
    <submittedName>
        <fullName evidence="2">Uncharacterized protein</fullName>
    </submittedName>
</protein>
<dbReference type="Proteomes" id="UP000039021">
    <property type="component" value="Unassembled WGS sequence"/>
</dbReference>
<evidence type="ECO:0000313" key="3">
    <source>
        <dbReference type="EMBL" id="CNW99653.1"/>
    </source>
</evidence>
<evidence type="ECO:0000313" key="1">
    <source>
        <dbReference type="EMBL" id="CFS08006.1"/>
    </source>
</evidence>
<name>A0A655A7J4_MYCTX</name>
<reference evidence="4" key="1">
    <citation type="submission" date="2015-03" db="EMBL/GenBank/DDBJ databases">
        <authorList>
            <consortium name="Pathogen Informatics"/>
            <person name="Murphy D."/>
        </authorList>
    </citation>
    <scope>NUCLEOTIDE SEQUENCE</scope>
    <source>
        <strain evidence="4">N09902308</strain>
    </source>
</reference>
<dbReference type="AlphaFoldDB" id="A0A655A7J4"/>
<sequence>MRGPQPLVFHLPLQRPQDRHRVGVLFVVRIEGDQIERFEFLGHEFFDPIQLGLVLRVGFEVPHRRQPFPGAASHRHR</sequence>
<proteinExistence type="predicted"/>
<evidence type="ECO:0000313" key="8">
    <source>
        <dbReference type="Proteomes" id="UP000050164"/>
    </source>
</evidence>